<evidence type="ECO:0000256" key="2">
    <source>
        <dbReference type="ARBA" id="ARBA00022527"/>
    </source>
</evidence>
<dbReference type="NCBIfam" id="NF033483">
    <property type="entry name" value="PknB_PASTA_kin"/>
    <property type="match status" value="1"/>
</dbReference>
<feature type="domain" description="PASTA" evidence="11">
    <location>
        <begin position="539"/>
        <end position="604"/>
    </location>
</feature>
<evidence type="ECO:0000256" key="8">
    <source>
        <dbReference type="ARBA" id="ARBA00048679"/>
    </source>
</evidence>
<keyword evidence="5 12" id="KW-0418">Kinase</keyword>
<name>A0A238WIS7_9ACTN</name>
<comment type="catalytic activity">
    <reaction evidence="8">
        <text>L-seryl-[protein] + ATP = O-phospho-L-seryl-[protein] + ADP + H(+)</text>
        <dbReference type="Rhea" id="RHEA:17989"/>
        <dbReference type="Rhea" id="RHEA-COMP:9863"/>
        <dbReference type="Rhea" id="RHEA-COMP:11604"/>
        <dbReference type="ChEBI" id="CHEBI:15378"/>
        <dbReference type="ChEBI" id="CHEBI:29999"/>
        <dbReference type="ChEBI" id="CHEBI:30616"/>
        <dbReference type="ChEBI" id="CHEBI:83421"/>
        <dbReference type="ChEBI" id="CHEBI:456216"/>
        <dbReference type="EC" id="2.7.11.1"/>
    </reaction>
</comment>
<evidence type="ECO:0000256" key="1">
    <source>
        <dbReference type="ARBA" id="ARBA00012513"/>
    </source>
</evidence>
<proteinExistence type="predicted"/>
<dbReference type="Pfam" id="PF00069">
    <property type="entry name" value="Pkinase"/>
    <property type="match status" value="1"/>
</dbReference>
<keyword evidence="4" id="KW-0547">Nucleotide-binding</keyword>
<evidence type="ECO:0000259" key="11">
    <source>
        <dbReference type="PROSITE" id="PS51178"/>
    </source>
</evidence>
<dbReference type="PROSITE" id="PS00108">
    <property type="entry name" value="PROTEIN_KINASE_ST"/>
    <property type="match status" value="1"/>
</dbReference>
<evidence type="ECO:0000313" key="12">
    <source>
        <dbReference type="EMBL" id="SNR46231.1"/>
    </source>
</evidence>
<reference evidence="12 13" key="1">
    <citation type="submission" date="2017-06" db="EMBL/GenBank/DDBJ databases">
        <authorList>
            <person name="Kim H.J."/>
            <person name="Triplett B.A."/>
        </authorList>
    </citation>
    <scope>NUCLEOTIDE SEQUENCE [LARGE SCALE GENOMIC DNA]</scope>
    <source>
        <strain evidence="12 13">DSM 43151</strain>
    </source>
</reference>
<dbReference type="GO" id="GO:0005524">
    <property type="term" value="F:ATP binding"/>
    <property type="evidence" value="ECO:0007669"/>
    <property type="project" value="UniProtKB-KW"/>
</dbReference>
<dbReference type="Proteomes" id="UP000198415">
    <property type="component" value="Unassembled WGS sequence"/>
</dbReference>
<dbReference type="GO" id="GO:0045717">
    <property type="term" value="P:negative regulation of fatty acid biosynthetic process"/>
    <property type="evidence" value="ECO:0007669"/>
    <property type="project" value="UniProtKB-ARBA"/>
</dbReference>
<dbReference type="EC" id="2.7.11.1" evidence="1"/>
<dbReference type="FunFam" id="1.10.510.10:FF:000021">
    <property type="entry name" value="Serine/threonine protein kinase"/>
    <property type="match status" value="1"/>
</dbReference>
<dbReference type="PANTHER" id="PTHR43289">
    <property type="entry name" value="MITOGEN-ACTIVATED PROTEIN KINASE KINASE KINASE 20-RELATED"/>
    <property type="match status" value="1"/>
</dbReference>
<feature type="domain" description="PASTA" evidence="11">
    <location>
        <begin position="471"/>
        <end position="538"/>
    </location>
</feature>
<keyword evidence="9" id="KW-0812">Transmembrane</keyword>
<gene>
    <name evidence="12" type="ORF">SAMN06264365_102567</name>
</gene>
<dbReference type="Gene3D" id="3.30.10.20">
    <property type="match status" value="4"/>
</dbReference>
<dbReference type="SMART" id="SM00220">
    <property type="entry name" value="S_TKc"/>
    <property type="match status" value="1"/>
</dbReference>
<comment type="catalytic activity">
    <reaction evidence="7">
        <text>L-threonyl-[protein] + ATP = O-phospho-L-threonyl-[protein] + ADP + H(+)</text>
        <dbReference type="Rhea" id="RHEA:46608"/>
        <dbReference type="Rhea" id="RHEA-COMP:11060"/>
        <dbReference type="Rhea" id="RHEA-COMP:11605"/>
        <dbReference type="ChEBI" id="CHEBI:15378"/>
        <dbReference type="ChEBI" id="CHEBI:30013"/>
        <dbReference type="ChEBI" id="CHEBI:30616"/>
        <dbReference type="ChEBI" id="CHEBI:61977"/>
        <dbReference type="ChEBI" id="CHEBI:456216"/>
        <dbReference type="EC" id="2.7.11.1"/>
    </reaction>
</comment>
<feature type="transmembrane region" description="Helical" evidence="9">
    <location>
        <begin position="380"/>
        <end position="401"/>
    </location>
</feature>
<dbReference type="InterPro" id="IPR011009">
    <property type="entry name" value="Kinase-like_dom_sf"/>
</dbReference>
<evidence type="ECO:0000256" key="6">
    <source>
        <dbReference type="ARBA" id="ARBA00022840"/>
    </source>
</evidence>
<dbReference type="InterPro" id="IPR008271">
    <property type="entry name" value="Ser/Thr_kinase_AS"/>
</dbReference>
<dbReference type="FunFam" id="3.30.200.20:FF:000035">
    <property type="entry name" value="Serine/threonine protein kinase Stk1"/>
    <property type="match status" value="1"/>
</dbReference>
<dbReference type="PROSITE" id="PS51178">
    <property type="entry name" value="PASTA"/>
    <property type="match status" value="4"/>
</dbReference>
<dbReference type="SUPFAM" id="SSF56112">
    <property type="entry name" value="Protein kinase-like (PK-like)"/>
    <property type="match status" value="1"/>
</dbReference>
<dbReference type="Pfam" id="PF03793">
    <property type="entry name" value="PASTA"/>
    <property type="match status" value="4"/>
</dbReference>
<evidence type="ECO:0000256" key="9">
    <source>
        <dbReference type="SAM" id="Phobius"/>
    </source>
</evidence>
<dbReference type="Gene3D" id="1.10.510.10">
    <property type="entry name" value="Transferase(Phosphotransferase) domain 1"/>
    <property type="match status" value="1"/>
</dbReference>
<evidence type="ECO:0000256" key="4">
    <source>
        <dbReference type="ARBA" id="ARBA00022741"/>
    </source>
</evidence>
<keyword evidence="9" id="KW-1133">Transmembrane helix</keyword>
<feature type="domain" description="PASTA" evidence="11">
    <location>
        <begin position="605"/>
        <end position="669"/>
    </location>
</feature>
<sequence>MDTTVADTLIGTTIDGRYRITGRVARGGMATVYRATDERLGRPVALKIIHPSQATNVHFVDRFTDEAKTIARLTHPNVVAVYDQGRHQGLPYLVMEFVQGRTLRDLLAQRKKLSAVEALAIVEQMLSAIAAAHRAGLVHRDVKPENVLVAEAPSGGVADLVDAVVKVADFGLARAIEASTVDESGQLMATVAYVAPELVQAGQADARTDVYSAGIVLFEMLTGQVPYDGADPVEVAWQHVDNDVPAPSTLVPGLPRALDELVARATRRNPSDRPTDAGRLLTEVQAVRDGLGGINLETALMRQVPGRPAVADATTIVPTVPAADATAMVPPVPGGGYQPPGGHRPNWARLPEQSGARPAPYGRPAAGSRGEGFFADRRRVTLFSLIAVIALVVIGSTWWVAFGRYTEAPSLVNLPKAEAEAAAKKAGFGVIYGEPGQYSATVAPDSVVSQNPAPGEEVVRGDTLTLFLSLGPEVHPVPDVSGQEEAAAKGAIEEVGLKYKEGKAAYSDTVPQGVVISTNPKAGTELKPGATVTVVLSKGRAPIQVPDLVGLNINEARAKLQELGLTALERTKESDEPADQVLAQTPKAGTGVEKNAEITLDLSKGPPLVTIPDLNNQPCQQAEGTLRGLGLQVQVNNLNPLNPNSAVHGQNPGPNTQVQPNSGVQITCF</sequence>
<dbReference type="InterPro" id="IPR000719">
    <property type="entry name" value="Prot_kinase_dom"/>
</dbReference>
<dbReference type="GO" id="GO:0004674">
    <property type="term" value="F:protein serine/threonine kinase activity"/>
    <property type="evidence" value="ECO:0007669"/>
    <property type="project" value="UniProtKB-KW"/>
</dbReference>
<evidence type="ECO:0000256" key="3">
    <source>
        <dbReference type="ARBA" id="ARBA00022679"/>
    </source>
</evidence>
<protein>
    <recommendedName>
        <fullName evidence="1">non-specific serine/threonine protein kinase</fullName>
        <ecNumber evidence="1">2.7.11.1</ecNumber>
    </recommendedName>
</protein>
<keyword evidence="6" id="KW-0067">ATP-binding</keyword>
<dbReference type="OrthoDB" id="308915at2"/>
<dbReference type="Gene3D" id="3.30.200.20">
    <property type="entry name" value="Phosphorylase Kinase, domain 1"/>
    <property type="match status" value="1"/>
</dbReference>
<dbReference type="AlphaFoldDB" id="A0A238WIS7"/>
<evidence type="ECO:0000256" key="5">
    <source>
        <dbReference type="ARBA" id="ARBA00022777"/>
    </source>
</evidence>
<dbReference type="PROSITE" id="PS50011">
    <property type="entry name" value="PROTEIN_KINASE_DOM"/>
    <property type="match status" value="1"/>
</dbReference>
<evidence type="ECO:0000256" key="7">
    <source>
        <dbReference type="ARBA" id="ARBA00047899"/>
    </source>
</evidence>
<feature type="domain" description="Protein kinase" evidence="10">
    <location>
        <begin position="18"/>
        <end position="287"/>
    </location>
</feature>
<dbReference type="SMART" id="SM00740">
    <property type="entry name" value="PASTA"/>
    <property type="match status" value="4"/>
</dbReference>
<keyword evidence="13" id="KW-1185">Reference proteome</keyword>
<evidence type="ECO:0000259" key="10">
    <source>
        <dbReference type="PROSITE" id="PS50011"/>
    </source>
</evidence>
<dbReference type="RefSeq" id="WP_089292347.1">
    <property type="nucleotide sequence ID" value="NZ_BOMU01000023.1"/>
</dbReference>
<dbReference type="CDD" id="cd06577">
    <property type="entry name" value="PASTA_pknB"/>
    <property type="match status" value="4"/>
</dbReference>
<accession>A0A238WIS7</accession>
<keyword evidence="2 12" id="KW-0723">Serine/threonine-protein kinase</keyword>
<evidence type="ECO:0000313" key="13">
    <source>
        <dbReference type="Proteomes" id="UP000198415"/>
    </source>
</evidence>
<dbReference type="CDD" id="cd14014">
    <property type="entry name" value="STKc_PknB_like"/>
    <property type="match status" value="1"/>
</dbReference>
<organism evidence="12 13">
    <name type="scientific">Actinoplanes regularis</name>
    <dbReference type="NCBI Taxonomy" id="52697"/>
    <lineage>
        <taxon>Bacteria</taxon>
        <taxon>Bacillati</taxon>
        <taxon>Actinomycetota</taxon>
        <taxon>Actinomycetes</taxon>
        <taxon>Micromonosporales</taxon>
        <taxon>Micromonosporaceae</taxon>
        <taxon>Actinoplanes</taxon>
    </lineage>
</organism>
<dbReference type="PANTHER" id="PTHR43289:SF34">
    <property type="entry name" value="SERINE_THREONINE-PROTEIN KINASE YBDM-RELATED"/>
    <property type="match status" value="1"/>
</dbReference>
<dbReference type="InterPro" id="IPR005543">
    <property type="entry name" value="PASTA_dom"/>
</dbReference>
<keyword evidence="3" id="KW-0808">Transferase</keyword>
<dbReference type="EMBL" id="FZNR01000002">
    <property type="protein sequence ID" value="SNR46231.1"/>
    <property type="molecule type" value="Genomic_DNA"/>
</dbReference>
<feature type="domain" description="PASTA" evidence="11">
    <location>
        <begin position="406"/>
        <end position="470"/>
    </location>
</feature>
<keyword evidence="9" id="KW-0472">Membrane</keyword>